<dbReference type="PANTHER" id="PTHR36447">
    <property type="entry name" value="BETA-GALACTOSIDASE GANA"/>
    <property type="match status" value="1"/>
</dbReference>
<keyword evidence="4 6" id="KW-0378">Hydrolase</keyword>
<evidence type="ECO:0000259" key="10">
    <source>
        <dbReference type="Pfam" id="PF08532"/>
    </source>
</evidence>
<dbReference type="Pfam" id="PF08533">
    <property type="entry name" value="Glyco_hydro_42C"/>
    <property type="match status" value="1"/>
</dbReference>
<feature type="binding site" evidence="8">
    <location>
        <position position="126"/>
    </location>
    <ligand>
        <name>substrate</name>
    </ligand>
</feature>
<protein>
    <recommendedName>
        <fullName evidence="3 6">Beta-galactosidase</fullName>
        <shortName evidence="6">Beta-gal</shortName>
        <ecNumber evidence="3 6">3.2.1.23</ecNumber>
    </recommendedName>
</protein>
<evidence type="ECO:0000313" key="13">
    <source>
        <dbReference type="Proteomes" id="UP000218598"/>
    </source>
</evidence>
<comment type="catalytic activity">
    <reaction evidence="1 6">
        <text>Hydrolysis of terminal non-reducing beta-D-galactose residues in beta-D-galactosides.</text>
        <dbReference type="EC" id="3.2.1.23"/>
    </reaction>
</comment>
<evidence type="ECO:0000256" key="4">
    <source>
        <dbReference type="ARBA" id="ARBA00022801"/>
    </source>
</evidence>
<dbReference type="PANTHER" id="PTHR36447:SF1">
    <property type="entry name" value="BETA-GALACTOSIDASE GANA"/>
    <property type="match status" value="1"/>
</dbReference>
<evidence type="ECO:0000256" key="5">
    <source>
        <dbReference type="ARBA" id="ARBA00023295"/>
    </source>
</evidence>
<dbReference type="GO" id="GO:0006012">
    <property type="term" value="P:galactose metabolic process"/>
    <property type="evidence" value="ECO:0007669"/>
    <property type="project" value="InterPro"/>
</dbReference>
<dbReference type="InterPro" id="IPR013780">
    <property type="entry name" value="Glyco_hydro_b"/>
</dbReference>
<dbReference type="Gene3D" id="2.60.40.1180">
    <property type="entry name" value="Golgi alpha-mannosidase II"/>
    <property type="match status" value="1"/>
</dbReference>
<dbReference type="SUPFAM" id="SSF51445">
    <property type="entry name" value="(Trans)glycosidases"/>
    <property type="match status" value="1"/>
</dbReference>
<dbReference type="InterPro" id="IPR003476">
    <property type="entry name" value="Glyco_hydro_42"/>
</dbReference>
<dbReference type="Gene3D" id="3.40.50.880">
    <property type="match status" value="1"/>
</dbReference>
<keyword evidence="5 6" id="KW-0326">Glycosidase</keyword>
<proteinExistence type="inferred from homology"/>
<dbReference type="InterPro" id="IPR029062">
    <property type="entry name" value="Class_I_gatase-like"/>
</dbReference>
<dbReference type="SUPFAM" id="SSF52317">
    <property type="entry name" value="Class I glutamine amidotransferase-like"/>
    <property type="match status" value="1"/>
</dbReference>
<dbReference type="InterPro" id="IPR013529">
    <property type="entry name" value="Glyco_hydro_42_N"/>
</dbReference>
<feature type="active site" description="Nucleophile" evidence="7">
    <location>
        <position position="318"/>
    </location>
</feature>
<dbReference type="PIRSF" id="PIRSF001084">
    <property type="entry name" value="B-galactosidase"/>
    <property type="match status" value="1"/>
</dbReference>
<feature type="domain" description="Beta-galactosidase trimerisation" evidence="10">
    <location>
        <begin position="411"/>
        <end position="612"/>
    </location>
</feature>
<evidence type="ECO:0000256" key="7">
    <source>
        <dbReference type="PIRSR" id="PIRSR001084-1"/>
    </source>
</evidence>
<dbReference type="InterPro" id="IPR013738">
    <property type="entry name" value="Beta_galactosidase_Trimer"/>
</dbReference>
<feature type="domain" description="Glycoside hydrolase family 42 N-terminal" evidence="9">
    <location>
        <begin position="29"/>
        <end position="395"/>
    </location>
</feature>
<evidence type="ECO:0000256" key="3">
    <source>
        <dbReference type="ARBA" id="ARBA00012756"/>
    </source>
</evidence>
<dbReference type="Pfam" id="PF02449">
    <property type="entry name" value="Glyco_hydro_42"/>
    <property type="match status" value="1"/>
</dbReference>
<feature type="domain" description="Beta-galactosidase C-terminal" evidence="11">
    <location>
        <begin position="623"/>
        <end position="676"/>
    </location>
</feature>
<dbReference type="EC" id="3.2.1.23" evidence="3 6"/>
<accession>A0A2A3YPF0</accession>
<reference evidence="12 13" key="1">
    <citation type="journal article" date="2017" name="Elife">
        <title>Extensive horizontal gene transfer in cheese-associated bacteria.</title>
        <authorList>
            <person name="Bonham K.S."/>
            <person name="Wolfe B.E."/>
            <person name="Dutton R.J."/>
        </authorList>
    </citation>
    <scope>NUCLEOTIDE SEQUENCE [LARGE SCALE GENOMIC DNA]</scope>
    <source>
        <strain evidence="12 13">341_9</strain>
    </source>
</reference>
<dbReference type="InterPro" id="IPR013739">
    <property type="entry name" value="Beta_galactosidase_C"/>
</dbReference>
<dbReference type="OrthoDB" id="9800974at2"/>
<comment type="caution">
    <text evidence="12">The sequence shown here is derived from an EMBL/GenBank/DDBJ whole genome shotgun (WGS) entry which is preliminary data.</text>
</comment>
<dbReference type="Proteomes" id="UP000218598">
    <property type="component" value="Unassembled WGS sequence"/>
</dbReference>
<evidence type="ECO:0000256" key="8">
    <source>
        <dbReference type="PIRSR" id="PIRSR001084-2"/>
    </source>
</evidence>
<feature type="active site" description="Proton donor" evidence="7">
    <location>
        <position position="165"/>
    </location>
</feature>
<dbReference type="CDD" id="cd03143">
    <property type="entry name" value="A4_beta-galactosidase_middle_domain"/>
    <property type="match status" value="1"/>
</dbReference>
<evidence type="ECO:0000259" key="9">
    <source>
        <dbReference type="Pfam" id="PF02449"/>
    </source>
</evidence>
<dbReference type="Pfam" id="PF08532">
    <property type="entry name" value="Glyco_hydro_42M"/>
    <property type="match status" value="1"/>
</dbReference>
<feature type="binding site" evidence="8">
    <location>
        <position position="164"/>
    </location>
    <ligand>
        <name>substrate</name>
    </ligand>
</feature>
<dbReference type="AlphaFoldDB" id="A0A2A3YPF0"/>
<evidence type="ECO:0000259" key="11">
    <source>
        <dbReference type="Pfam" id="PF08533"/>
    </source>
</evidence>
<evidence type="ECO:0000256" key="2">
    <source>
        <dbReference type="ARBA" id="ARBA00005940"/>
    </source>
</evidence>
<dbReference type="Gene3D" id="3.20.20.80">
    <property type="entry name" value="Glycosidases"/>
    <property type="match status" value="1"/>
</dbReference>
<name>A0A2A3YPF0_9MICO</name>
<dbReference type="GO" id="GO:0009341">
    <property type="term" value="C:beta-galactosidase complex"/>
    <property type="evidence" value="ECO:0007669"/>
    <property type="project" value="InterPro"/>
</dbReference>
<organism evidence="12 13">
    <name type="scientific">Brachybacterium alimentarium</name>
    <dbReference type="NCBI Taxonomy" id="47845"/>
    <lineage>
        <taxon>Bacteria</taxon>
        <taxon>Bacillati</taxon>
        <taxon>Actinomycetota</taxon>
        <taxon>Actinomycetes</taxon>
        <taxon>Micrococcales</taxon>
        <taxon>Dermabacteraceae</taxon>
        <taxon>Brachybacterium</taxon>
    </lineage>
</organism>
<keyword evidence="13" id="KW-1185">Reference proteome</keyword>
<dbReference type="GO" id="GO:0004565">
    <property type="term" value="F:beta-galactosidase activity"/>
    <property type="evidence" value="ECO:0007669"/>
    <property type="project" value="UniProtKB-EC"/>
</dbReference>
<evidence type="ECO:0000313" key="12">
    <source>
        <dbReference type="EMBL" id="PCC41139.1"/>
    </source>
</evidence>
<dbReference type="EMBL" id="NRGR01000001">
    <property type="protein sequence ID" value="PCC41139.1"/>
    <property type="molecule type" value="Genomic_DNA"/>
</dbReference>
<dbReference type="InterPro" id="IPR017853">
    <property type="entry name" value="GH"/>
</dbReference>
<evidence type="ECO:0000256" key="6">
    <source>
        <dbReference type="PIRNR" id="PIRNR001084"/>
    </source>
</evidence>
<evidence type="ECO:0000256" key="1">
    <source>
        <dbReference type="ARBA" id="ARBA00001412"/>
    </source>
</evidence>
<gene>
    <name evidence="12" type="ORF">CIK66_00465</name>
</gene>
<comment type="similarity">
    <text evidence="2 6">Belongs to the glycosyl hydrolase 42 family.</text>
</comment>
<sequence>MPHTPTPGVGTPADPSAPFAPSAFLFGGDWSPEQWDRETWREDIELMRRAKVNTVSLGIFSWAMLEPAEGVFQTDWLDEVIELITEAGIGFFLATPTASPPPWFTLAHPEAMPVREDGVRLTHGSRDTYAISAPAYREASRRIARMLAERYGAHPGLRGWHLHNEYGTLDHGPEAARSFRVWLQRRYGSLEALNREWSAAFWSQRYGAWEEITPPRTTQYLHNPAQLIDFRRYSSDEMLAAMGEQRDEIRATGSRAPMTTNFMLPTWNHLEQWSWADQLDVVSLDHYLDTTGPDAETHIAYGSDLSRSWSGGPWVLMEQNAAGISLGDRTVAKSPQRMIRHSLGYIARGSQSSLFFQWRASLGGSEQWHSGLVPHAGGSTRRFKAVCELGGILERIAPAVQLPADGPLVAAEVGILWHADGWWALETPHLPSDALRYSDEVRATHRSFWRAGIPVDFVRPGADASRYRLLVVPCLYPLSDEQVSWLTRYVEAGGELVVTYLSGISDPSLRIAPGGYPGRLRELLGVRVQELLPLENGAQVVLDDGGIVEEWTELLEATDAEPTARYADGDLRGLPAITRVRRGEGHAVYLSARLRQDSRDVFFAAVAERLGVRPTLEGAAQAGLEVVRRRGDGADHVFLLHHGSEPVTVRGEGRELISGQDGSAGVRIEPGGVGVLAVAADGPLELLRVPS</sequence>